<evidence type="ECO:0000313" key="1">
    <source>
        <dbReference type="EMBL" id="MBO1928413.1"/>
    </source>
</evidence>
<reference evidence="1 2" key="1">
    <citation type="submission" date="2021-03" db="EMBL/GenBank/DDBJ databases">
        <title>Thiomicrorhabdus sp.nov.,novel sulfur-oxidizing bacteria isolated from coastal sediment.</title>
        <authorList>
            <person name="Liu X."/>
        </authorList>
    </citation>
    <scope>NUCLEOTIDE SEQUENCE [LARGE SCALE GENOMIC DNA]</scope>
    <source>
        <strain evidence="1 2">6S2-11</strain>
    </source>
</reference>
<dbReference type="Proteomes" id="UP000664835">
    <property type="component" value="Unassembled WGS sequence"/>
</dbReference>
<proteinExistence type="predicted"/>
<keyword evidence="2" id="KW-1185">Reference proteome</keyword>
<evidence type="ECO:0000313" key="2">
    <source>
        <dbReference type="Proteomes" id="UP000664835"/>
    </source>
</evidence>
<dbReference type="EMBL" id="JAGETV010000042">
    <property type="protein sequence ID" value="MBO1928413.1"/>
    <property type="molecule type" value="Genomic_DNA"/>
</dbReference>
<accession>A0ABS3Q8F1</accession>
<protein>
    <submittedName>
        <fullName evidence="1">Uncharacterized protein</fullName>
    </submittedName>
</protein>
<organism evidence="1 2">
    <name type="scientific">Thiomicrorhabdus marina</name>
    <dbReference type="NCBI Taxonomy" id="2818442"/>
    <lineage>
        <taxon>Bacteria</taxon>
        <taxon>Pseudomonadati</taxon>
        <taxon>Pseudomonadota</taxon>
        <taxon>Gammaproteobacteria</taxon>
        <taxon>Thiotrichales</taxon>
        <taxon>Piscirickettsiaceae</taxon>
        <taxon>Thiomicrorhabdus</taxon>
    </lineage>
</organism>
<gene>
    <name evidence="1" type="ORF">J3998_12615</name>
</gene>
<name>A0ABS3Q8F1_9GAMM</name>
<comment type="caution">
    <text evidence="1">The sequence shown here is derived from an EMBL/GenBank/DDBJ whole genome shotgun (WGS) entry which is preliminary data.</text>
</comment>
<sequence>MVMEHAQFTFFSESLAQRYLQFCNELGLVVQLEIEDSPAGGDAIFNINLQEEATDAQLEQLEAQYDEMFFGEQAAEIDGNDPAGALADACGVQVKLQSGQYTTVAIHPEIMNKILSVLSIDELQQFLAQVAEDIENPKFGPICSRPDLPTI</sequence>